<evidence type="ECO:0000313" key="3">
    <source>
        <dbReference type="Proteomes" id="UP001183648"/>
    </source>
</evidence>
<dbReference type="EMBL" id="JAVDYG010000001">
    <property type="protein sequence ID" value="MDR7360602.1"/>
    <property type="molecule type" value="Genomic_DNA"/>
</dbReference>
<dbReference type="RefSeq" id="WP_310297306.1">
    <property type="nucleotide sequence ID" value="NZ_BAAAPS010000011.1"/>
</dbReference>
<evidence type="ECO:0008006" key="4">
    <source>
        <dbReference type="Google" id="ProtNLM"/>
    </source>
</evidence>
<protein>
    <recommendedName>
        <fullName evidence="4">SnoaL-like domain-containing protein</fullName>
    </recommendedName>
</protein>
<evidence type="ECO:0000256" key="1">
    <source>
        <dbReference type="SAM" id="MobiDB-lite"/>
    </source>
</evidence>
<organism evidence="2 3">
    <name type="scientific">Nocardioides marmoribigeumensis</name>
    <dbReference type="NCBI Taxonomy" id="433649"/>
    <lineage>
        <taxon>Bacteria</taxon>
        <taxon>Bacillati</taxon>
        <taxon>Actinomycetota</taxon>
        <taxon>Actinomycetes</taxon>
        <taxon>Propionibacteriales</taxon>
        <taxon>Nocardioidaceae</taxon>
        <taxon>Nocardioides</taxon>
    </lineage>
</organism>
<reference evidence="2 3" key="1">
    <citation type="submission" date="2023-07" db="EMBL/GenBank/DDBJ databases">
        <title>Sequencing the genomes of 1000 actinobacteria strains.</title>
        <authorList>
            <person name="Klenk H.-P."/>
        </authorList>
    </citation>
    <scope>NUCLEOTIDE SEQUENCE [LARGE SCALE GENOMIC DNA]</scope>
    <source>
        <strain evidence="2 3">DSM 19426</strain>
    </source>
</reference>
<dbReference type="Proteomes" id="UP001183648">
    <property type="component" value="Unassembled WGS sequence"/>
</dbReference>
<comment type="caution">
    <text evidence="2">The sequence shown here is derived from an EMBL/GenBank/DDBJ whole genome shotgun (WGS) entry which is preliminary data.</text>
</comment>
<name>A0ABU2BPN5_9ACTN</name>
<feature type="compositionally biased region" description="Low complexity" evidence="1">
    <location>
        <begin position="37"/>
        <end position="51"/>
    </location>
</feature>
<gene>
    <name evidence="2" type="ORF">J2S63_000155</name>
</gene>
<sequence length="189" mass="20184">MTLPRPLATSSRLLGSVAVVAALTVVLLAVARLTTGGDAAASPPGASTTAARVPAPSWPEPGSLRAVRVLEQWQAARERAWAVGDLAGLRRLYLPGSEAGRRDAALLAAYLARGLRVELRTRSDRLAVLVSRPRRVVVRQHAAVRLLAHLSGRTRALPASGASRELELVRVGRTWRLRSARPGSPREPP</sequence>
<accession>A0ABU2BPN5</accession>
<feature type="region of interest" description="Disordered" evidence="1">
    <location>
        <begin position="37"/>
        <end position="58"/>
    </location>
</feature>
<keyword evidence="3" id="KW-1185">Reference proteome</keyword>
<proteinExistence type="predicted"/>
<evidence type="ECO:0000313" key="2">
    <source>
        <dbReference type="EMBL" id="MDR7360602.1"/>
    </source>
</evidence>